<dbReference type="AlphaFoldDB" id="A0AA40CLJ5"/>
<dbReference type="Proteomes" id="UP001174936">
    <property type="component" value="Unassembled WGS sequence"/>
</dbReference>
<evidence type="ECO:0000313" key="1">
    <source>
        <dbReference type="EMBL" id="KAK0642877.1"/>
    </source>
</evidence>
<protein>
    <submittedName>
        <fullName evidence="1">Uncharacterized protein</fullName>
    </submittedName>
</protein>
<reference evidence="1" key="1">
    <citation type="submission" date="2023-06" db="EMBL/GenBank/DDBJ databases">
        <title>Genome-scale phylogeny and comparative genomics of the fungal order Sordariales.</title>
        <authorList>
            <consortium name="Lawrence Berkeley National Laboratory"/>
            <person name="Hensen N."/>
            <person name="Bonometti L."/>
            <person name="Westerberg I."/>
            <person name="Brannstrom I.O."/>
            <person name="Guillou S."/>
            <person name="Cros-Aarteil S."/>
            <person name="Calhoun S."/>
            <person name="Haridas S."/>
            <person name="Kuo A."/>
            <person name="Mondo S."/>
            <person name="Pangilinan J."/>
            <person name="Riley R."/>
            <person name="Labutti K."/>
            <person name="Andreopoulos B."/>
            <person name="Lipzen A."/>
            <person name="Chen C."/>
            <person name="Yanf M."/>
            <person name="Daum C."/>
            <person name="Ng V."/>
            <person name="Clum A."/>
            <person name="Steindorff A."/>
            <person name="Ohm R."/>
            <person name="Martin F."/>
            <person name="Silar P."/>
            <person name="Natvig D."/>
            <person name="Lalanne C."/>
            <person name="Gautier V."/>
            <person name="Ament-Velasquez S.L."/>
            <person name="Kruys A."/>
            <person name="Hutchinson M.I."/>
            <person name="Powell A.J."/>
            <person name="Barry K."/>
            <person name="Miller A.N."/>
            <person name="Grigoriev I.V."/>
            <person name="Debuchy R."/>
            <person name="Gladieux P."/>
            <person name="Thoren M.H."/>
            <person name="Johannesson H."/>
        </authorList>
    </citation>
    <scope>NUCLEOTIDE SEQUENCE</scope>
    <source>
        <strain evidence="1">SMH2532-1</strain>
    </source>
</reference>
<proteinExistence type="predicted"/>
<name>A0AA40CLJ5_9PEZI</name>
<organism evidence="1 2">
    <name type="scientific">Cercophora newfieldiana</name>
    <dbReference type="NCBI Taxonomy" id="92897"/>
    <lineage>
        <taxon>Eukaryota</taxon>
        <taxon>Fungi</taxon>
        <taxon>Dikarya</taxon>
        <taxon>Ascomycota</taxon>
        <taxon>Pezizomycotina</taxon>
        <taxon>Sordariomycetes</taxon>
        <taxon>Sordariomycetidae</taxon>
        <taxon>Sordariales</taxon>
        <taxon>Lasiosphaeriaceae</taxon>
        <taxon>Cercophora</taxon>
    </lineage>
</organism>
<comment type="caution">
    <text evidence="1">The sequence shown here is derived from an EMBL/GenBank/DDBJ whole genome shotgun (WGS) entry which is preliminary data.</text>
</comment>
<sequence length="733" mass="81796">MSQSAALADFYNIPEDLFIQWDKELDRLPIGKNGASIAHVKCSGAIWMAKLLIGRLAAKMRSLQEHQATQDLKLVYVLPDESSVAIFKSYVINLERHVVPIEVTSYHGISESLLDDPRQLQHSVVALDTNRGRYSPALSTALSRMVESWASLEAELAPFKALLITVSSSSERMWTKMDIHSAWASIKVCKRIVLTSPHSVTVKQHKSREEMGHAAFHKLLVSKSRPSIPTSNAHTDDAPSPIHLMICVVDERSSHAMVSRMASPDKDRPVRYCIVTPHNILKTLQTLTSTEPMLLFVDPVVRFFPPAELSTAVPIRYSYATLSKTDDVSLGSGGVVITYSRRWTLSELCDMTALGQGVLRGGEIDVVCFDKHITSPPNTEIQFDPSPVLDQNILALATIPGPQSGPSLSNALRSVKDPKTLQVVKRRLCQLGVPVDGGSGAHLWSVNGGWMDAHRGGNVEVGCVEGQQAITALRDGLAQTLPETRLIAAILVAKSTEMRQCLATIIAMSRMGLSNLIHTPKVTSPFFPNLDPTYQHSRLPFLTVRHAGFNPQAAVDYAPVPERQTFQYVEQERDRIINTLYKESIRVSFGYPILTKAECSKIEDVIVESFIHNLVHRLQKDDSQRWLFCEYFSRETVRWGAKHQPVKSTSDQDDFFRTQFYLNMGPDEQTEKFAIHLGARERSNVPLKANRTVDDIIWVRKAAVDAALKKLFPDSKSPRHALALYEDSGKYFK</sequence>
<accession>A0AA40CLJ5</accession>
<evidence type="ECO:0000313" key="2">
    <source>
        <dbReference type="Proteomes" id="UP001174936"/>
    </source>
</evidence>
<keyword evidence="2" id="KW-1185">Reference proteome</keyword>
<dbReference type="EMBL" id="JAULSV010000005">
    <property type="protein sequence ID" value="KAK0642877.1"/>
    <property type="molecule type" value="Genomic_DNA"/>
</dbReference>
<gene>
    <name evidence="1" type="ORF">B0T16DRAFT_459083</name>
</gene>